<evidence type="ECO:0000256" key="2">
    <source>
        <dbReference type="SAM" id="SignalP"/>
    </source>
</evidence>
<evidence type="ECO:0008006" key="5">
    <source>
        <dbReference type="Google" id="ProtNLM"/>
    </source>
</evidence>
<feature type="compositionally biased region" description="Basic and acidic residues" evidence="1">
    <location>
        <begin position="130"/>
        <end position="145"/>
    </location>
</feature>
<reference evidence="4" key="1">
    <citation type="journal article" date="2019" name="Int. J. Syst. Evol. Microbiol.">
        <title>The Global Catalogue of Microorganisms (GCM) 10K type strain sequencing project: providing services to taxonomists for standard genome sequencing and annotation.</title>
        <authorList>
            <consortium name="The Broad Institute Genomics Platform"/>
            <consortium name="The Broad Institute Genome Sequencing Center for Infectious Disease"/>
            <person name="Wu L."/>
            <person name="Ma J."/>
        </authorList>
    </citation>
    <scope>NUCLEOTIDE SEQUENCE [LARGE SCALE GENOMIC DNA]</scope>
    <source>
        <strain evidence="4">KCTC 42899</strain>
    </source>
</reference>
<feature type="compositionally biased region" description="Basic and acidic residues" evidence="1">
    <location>
        <begin position="101"/>
        <end position="120"/>
    </location>
</feature>
<evidence type="ECO:0000313" key="3">
    <source>
        <dbReference type="EMBL" id="MFC3529562.1"/>
    </source>
</evidence>
<organism evidence="3 4">
    <name type="scientific">Paracoccus mangrovi</name>
    <dbReference type="NCBI Taxonomy" id="1715645"/>
    <lineage>
        <taxon>Bacteria</taxon>
        <taxon>Pseudomonadati</taxon>
        <taxon>Pseudomonadota</taxon>
        <taxon>Alphaproteobacteria</taxon>
        <taxon>Rhodobacterales</taxon>
        <taxon>Paracoccaceae</taxon>
        <taxon>Paracoccus</taxon>
    </lineage>
</organism>
<dbReference type="RefSeq" id="WP_377745566.1">
    <property type="nucleotide sequence ID" value="NZ_JBHRXJ010000012.1"/>
</dbReference>
<feature type="signal peptide" evidence="2">
    <location>
        <begin position="1"/>
        <end position="21"/>
    </location>
</feature>
<protein>
    <recommendedName>
        <fullName evidence="5">AAA+ family ATPase</fullName>
    </recommendedName>
</protein>
<comment type="caution">
    <text evidence="3">The sequence shown here is derived from an EMBL/GenBank/DDBJ whole genome shotgun (WGS) entry which is preliminary data.</text>
</comment>
<evidence type="ECO:0000256" key="1">
    <source>
        <dbReference type="SAM" id="MobiDB-lite"/>
    </source>
</evidence>
<accession>A0ABV7R8R3</accession>
<feature type="region of interest" description="Disordered" evidence="1">
    <location>
        <begin position="101"/>
        <end position="169"/>
    </location>
</feature>
<name>A0ABV7R8R3_9RHOB</name>
<keyword evidence="2" id="KW-0732">Signal</keyword>
<evidence type="ECO:0000313" key="4">
    <source>
        <dbReference type="Proteomes" id="UP001595721"/>
    </source>
</evidence>
<keyword evidence="4" id="KW-1185">Reference proteome</keyword>
<feature type="region of interest" description="Disordered" evidence="1">
    <location>
        <begin position="28"/>
        <end position="55"/>
    </location>
</feature>
<dbReference type="EMBL" id="JBHRXJ010000012">
    <property type="protein sequence ID" value="MFC3529562.1"/>
    <property type="molecule type" value="Genomic_DNA"/>
</dbReference>
<feature type="chain" id="PRO_5045061952" description="AAA+ family ATPase" evidence="2">
    <location>
        <begin position="22"/>
        <end position="169"/>
    </location>
</feature>
<dbReference type="Proteomes" id="UP001595721">
    <property type="component" value="Unassembled WGS sequence"/>
</dbReference>
<sequence length="169" mass="18335">MRRFFVPILTAMLAVPVFVSAQLWSPPSAQTDEAAPKDGVPEDGTGAENDPFAGGLENFMQNMLNEAAPHLDKLSRDLGDIGNSLRPVLGDIGKLMDDVKNYQAPERLENGDILIRRRADAPPPPPVGDSLREMLRPGPEKDPRNDSPLLNPPRPGDQSPKGTAPEIEL</sequence>
<proteinExistence type="predicted"/>
<gene>
    <name evidence="3" type="ORF">ACFOMH_15395</name>
</gene>